<sequence>MDCNEKECFINSNAANNTVELAGENETTESYVGTSMRFKSQLLLEKLKIKNVLCLDRKRNVEDDFAEPEFISKEIDFKPLTKYLAIYFTASWCTPCREFAPALESFINDHNDEISLLVASSDSEKTPFKDYISGKDWPYIDLSAKETISSLQKRFGIALLPSLVILNIETCKLVTTWGREAISYNSENCLSDWDSGDEGFHWWHFFKFRSILLVFSCISSASLNKSIKLRIMHPQIRATSYRYFFPVIFSCYMLNLIFYISLEKFSRLILQILEKIFACH</sequence>
<dbReference type="Proteomes" id="UP001165960">
    <property type="component" value="Unassembled WGS sequence"/>
</dbReference>
<keyword evidence="2" id="KW-1185">Reference proteome</keyword>
<proteinExistence type="predicted"/>
<evidence type="ECO:0000313" key="1">
    <source>
        <dbReference type="EMBL" id="KAJ9084699.1"/>
    </source>
</evidence>
<organism evidence="1 2">
    <name type="scientific">Entomophthora muscae</name>
    <dbReference type="NCBI Taxonomy" id="34485"/>
    <lineage>
        <taxon>Eukaryota</taxon>
        <taxon>Fungi</taxon>
        <taxon>Fungi incertae sedis</taxon>
        <taxon>Zoopagomycota</taxon>
        <taxon>Entomophthoromycotina</taxon>
        <taxon>Entomophthoromycetes</taxon>
        <taxon>Entomophthorales</taxon>
        <taxon>Entomophthoraceae</taxon>
        <taxon>Entomophthora</taxon>
    </lineage>
</organism>
<protein>
    <submittedName>
        <fullName evidence="1">Uncharacterized protein</fullName>
    </submittedName>
</protein>
<name>A0ACC2UCA8_9FUNG</name>
<comment type="caution">
    <text evidence="1">The sequence shown here is derived from an EMBL/GenBank/DDBJ whole genome shotgun (WGS) entry which is preliminary data.</text>
</comment>
<gene>
    <name evidence="1" type="ORF">DSO57_1021466</name>
</gene>
<dbReference type="EMBL" id="QTSX02000814">
    <property type="protein sequence ID" value="KAJ9084699.1"/>
    <property type="molecule type" value="Genomic_DNA"/>
</dbReference>
<evidence type="ECO:0000313" key="2">
    <source>
        <dbReference type="Proteomes" id="UP001165960"/>
    </source>
</evidence>
<reference evidence="1" key="1">
    <citation type="submission" date="2022-04" db="EMBL/GenBank/DDBJ databases">
        <title>Genome of the entomopathogenic fungus Entomophthora muscae.</title>
        <authorList>
            <person name="Elya C."/>
            <person name="Lovett B.R."/>
            <person name="Lee E."/>
            <person name="Macias A.M."/>
            <person name="Hajek A.E."/>
            <person name="De Bivort B.L."/>
            <person name="Kasson M.T."/>
            <person name="De Fine Licht H.H."/>
            <person name="Stajich J.E."/>
        </authorList>
    </citation>
    <scope>NUCLEOTIDE SEQUENCE</scope>
    <source>
        <strain evidence="1">Berkeley</strain>
    </source>
</reference>
<accession>A0ACC2UCA8</accession>